<reference evidence="2 3" key="1">
    <citation type="journal article" date="2023" name="Plants (Basel)">
        <title>Bridging the Gap: Combining Genomics and Transcriptomics Approaches to Understand Stylosanthes scabra, an Orphan Legume from the Brazilian Caatinga.</title>
        <authorList>
            <person name="Ferreira-Neto J.R.C."/>
            <person name="da Silva M.D."/>
            <person name="Binneck E."/>
            <person name="de Melo N.F."/>
            <person name="da Silva R.H."/>
            <person name="de Melo A.L.T.M."/>
            <person name="Pandolfi V."/>
            <person name="Bustamante F.O."/>
            <person name="Brasileiro-Vidal A.C."/>
            <person name="Benko-Iseppon A.M."/>
        </authorList>
    </citation>
    <scope>NUCLEOTIDE SEQUENCE [LARGE SCALE GENOMIC DNA]</scope>
    <source>
        <tissue evidence="2">Leaves</tissue>
    </source>
</reference>
<evidence type="ECO:0000313" key="2">
    <source>
        <dbReference type="EMBL" id="MED6189102.1"/>
    </source>
</evidence>
<name>A0ABU6WUT4_9FABA</name>
<feature type="compositionally biased region" description="Basic and acidic residues" evidence="1">
    <location>
        <begin position="1"/>
        <end position="11"/>
    </location>
</feature>
<dbReference type="PANTHER" id="PTHR47458">
    <property type="entry name" value="SMAD/FHA DOMAIN-CONTAINING PROTEIN"/>
    <property type="match status" value="1"/>
</dbReference>
<dbReference type="PANTHER" id="PTHR47458:SF1">
    <property type="entry name" value="SMAD_FHA DOMAIN-CONTAINING PROTEIN"/>
    <property type="match status" value="1"/>
</dbReference>
<keyword evidence="3" id="KW-1185">Reference proteome</keyword>
<sequence length="83" mass="8970">MSMAVENEKSETLVFKASKPLPPPSAGNDNSPKKQALIPTARDRIVSVASNIASQPLHFSNPHVWGVLTAISNNARKRHQDGI</sequence>
<dbReference type="EMBL" id="JASCZI010183152">
    <property type="protein sequence ID" value="MED6189102.1"/>
    <property type="molecule type" value="Genomic_DNA"/>
</dbReference>
<evidence type="ECO:0000313" key="3">
    <source>
        <dbReference type="Proteomes" id="UP001341840"/>
    </source>
</evidence>
<evidence type="ECO:0000256" key="1">
    <source>
        <dbReference type="SAM" id="MobiDB-lite"/>
    </source>
</evidence>
<comment type="caution">
    <text evidence="2">The sequence shown here is derived from an EMBL/GenBank/DDBJ whole genome shotgun (WGS) entry which is preliminary data.</text>
</comment>
<proteinExistence type="predicted"/>
<accession>A0ABU6WUT4</accession>
<feature type="region of interest" description="Disordered" evidence="1">
    <location>
        <begin position="1"/>
        <end position="35"/>
    </location>
</feature>
<dbReference type="Proteomes" id="UP001341840">
    <property type="component" value="Unassembled WGS sequence"/>
</dbReference>
<protein>
    <submittedName>
        <fullName evidence="2">Uncharacterized protein</fullName>
    </submittedName>
</protein>
<organism evidence="2 3">
    <name type="scientific">Stylosanthes scabra</name>
    <dbReference type="NCBI Taxonomy" id="79078"/>
    <lineage>
        <taxon>Eukaryota</taxon>
        <taxon>Viridiplantae</taxon>
        <taxon>Streptophyta</taxon>
        <taxon>Embryophyta</taxon>
        <taxon>Tracheophyta</taxon>
        <taxon>Spermatophyta</taxon>
        <taxon>Magnoliopsida</taxon>
        <taxon>eudicotyledons</taxon>
        <taxon>Gunneridae</taxon>
        <taxon>Pentapetalae</taxon>
        <taxon>rosids</taxon>
        <taxon>fabids</taxon>
        <taxon>Fabales</taxon>
        <taxon>Fabaceae</taxon>
        <taxon>Papilionoideae</taxon>
        <taxon>50 kb inversion clade</taxon>
        <taxon>dalbergioids sensu lato</taxon>
        <taxon>Dalbergieae</taxon>
        <taxon>Pterocarpus clade</taxon>
        <taxon>Stylosanthes</taxon>
    </lineage>
</organism>
<gene>
    <name evidence="2" type="ORF">PIB30_092474</name>
</gene>